<reference evidence="1 2" key="1">
    <citation type="submission" date="2022-12" db="EMBL/GenBank/DDBJ databases">
        <title>Genomic features and morphological characterization of a novel Knufia sp. strain isolated from spacecraft assembly facility.</title>
        <authorList>
            <person name="Teixeira M."/>
            <person name="Chander A.M."/>
            <person name="Stajich J.E."/>
            <person name="Venkateswaran K."/>
        </authorList>
    </citation>
    <scope>NUCLEOTIDE SEQUENCE [LARGE SCALE GENOMIC DNA]</scope>
    <source>
        <strain evidence="1 2">FJI-L2-BK-P2</strain>
    </source>
</reference>
<proteinExistence type="predicted"/>
<name>A0AAN8EBW5_9EURO</name>
<keyword evidence="2" id="KW-1185">Reference proteome</keyword>
<dbReference type="PANTHER" id="PTHR38791:SF5">
    <property type="entry name" value="TRANSCRIPTION FACTOR DBAG-RELATED"/>
    <property type="match status" value="1"/>
</dbReference>
<dbReference type="Proteomes" id="UP001316803">
    <property type="component" value="Unassembled WGS sequence"/>
</dbReference>
<evidence type="ECO:0000313" key="2">
    <source>
        <dbReference type="Proteomes" id="UP001316803"/>
    </source>
</evidence>
<organism evidence="1 2">
    <name type="scientific">Knufia fluminis</name>
    <dbReference type="NCBI Taxonomy" id="191047"/>
    <lineage>
        <taxon>Eukaryota</taxon>
        <taxon>Fungi</taxon>
        <taxon>Dikarya</taxon>
        <taxon>Ascomycota</taxon>
        <taxon>Pezizomycotina</taxon>
        <taxon>Eurotiomycetes</taxon>
        <taxon>Chaetothyriomycetidae</taxon>
        <taxon>Chaetothyriales</taxon>
        <taxon>Trichomeriaceae</taxon>
        <taxon>Knufia</taxon>
    </lineage>
</organism>
<accession>A0AAN8EBW5</accession>
<sequence>MQICTRCSKSRKQCSYEHESGTDLIFRNFAAKLSLQVEPPLDDRSNSILTAATHPAISHIGTALDNGFINPALNKNVLLEDFLHGFCIKSKDHNLSRGYLDGLPRLLEHGNTNTNVSKAANAAALGFAGMRYQRRDLLVEAEKAYASLLRSFRKTIVEIEDSTRIDTFMTTVLLGLYEIMTATDISPGAQNIHLQGLSAILTAAGPPFDLLGGIRVFSSANALPTKSPAPSIISFATMLEPPVPGPVQNLDATMSKLQPVLSQSDELLSSSSHNIEALYAFFDQVSEAGQELDTWRSRQVNEWQPHTLLHSAPDRCCIGKLELRLGRIETYYDVYVASVWNTYRKCHILILDLQWRCAKKLQGMLAGNSKTSTEEQVRMQSKANELSQGLLSSVAYHLTNLSTLPDPTSAGTDDISRKLEETGKPVGGLLLMHPMYVVAQVSIIEDEMRRYARRTLGWIGKNMGIGEAAVLANEQSSIPFRYAAQGHVLVWAGMLIQSPFVCSGLRAGR</sequence>
<dbReference type="InterPro" id="IPR053175">
    <property type="entry name" value="DHMBA_Reg_Transcription_Factor"/>
</dbReference>
<dbReference type="AlphaFoldDB" id="A0AAN8EBW5"/>
<comment type="caution">
    <text evidence="1">The sequence shown here is derived from an EMBL/GenBank/DDBJ whole genome shotgun (WGS) entry which is preliminary data.</text>
</comment>
<protein>
    <submittedName>
        <fullName evidence="1">Uncharacterized protein</fullName>
    </submittedName>
</protein>
<gene>
    <name evidence="1" type="ORF">OHC33_007524</name>
</gene>
<evidence type="ECO:0000313" key="1">
    <source>
        <dbReference type="EMBL" id="KAK5951468.1"/>
    </source>
</evidence>
<dbReference type="PANTHER" id="PTHR38791">
    <property type="entry name" value="ZN(II)2CYS6 TRANSCRIPTION FACTOR (EUROFUNG)-RELATED-RELATED"/>
    <property type="match status" value="1"/>
</dbReference>
<dbReference type="EMBL" id="JAKLMC020000020">
    <property type="protein sequence ID" value="KAK5951468.1"/>
    <property type="molecule type" value="Genomic_DNA"/>
</dbReference>